<gene>
    <name evidence="8" type="ORF">JKF63_06283</name>
</gene>
<dbReference type="RefSeq" id="XP_067758730.1">
    <property type="nucleotide sequence ID" value="XM_067902233.1"/>
</dbReference>
<dbReference type="SMART" id="SM00268">
    <property type="entry name" value="ACTIN"/>
    <property type="match status" value="1"/>
</dbReference>
<dbReference type="Gene3D" id="3.90.640.10">
    <property type="entry name" value="Actin, Chain A, domain 4"/>
    <property type="match status" value="1"/>
</dbReference>
<dbReference type="FunFam" id="3.30.420.40:FF:000148">
    <property type="entry name" value="Actin, alpha skeletal muscle"/>
    <property type="match status" value="1"/>
</dbReference>
<evidence type="ECO:0000256" key="3">
    <source>
        <dbReference type="ARBA" id="ARBA00022741"/>
    </source>
</evidence>
<evidence type="ECO:0000313" key="9">
    <source>
        <dbReference type="Proteomes" id="UP000674318"/>
    </source>
</evidence>
<dbReference type="EMBL" id="JAFJZO010000013">
    <property type="protein sequence ID" value="KAG5509578.1"/>
    <property type="molecule type" value="Genomic_DNA"/>
</dbReference>
<comment type="caution">
    <text evidence="8">The sequence shown here is derived from an EMBL/GenBank/DDBJ whole genome shotgun (WGS) entry which is preliminary data.</text>
</comment>
<evidence type="ECO:0000313" key="8">
    <source>
        <dbReference type="EMBL" id="KAG5509578.1"/>
    </source>
</evidence>
<dbReference type="InterPro" id="IPR004000">
    <property type="entry name" value="Actin"/>
</dbReference>
<comment type="similarity">
    <text evidence="6">Belongs to the actin family.</text>
</comment>
<evidence type="ECO:0000256" key="5">
    <source>
        <dbReference type="ARBA" id="ARBA00023212"/>
    </source>
</evidence>
<dbReference type="SUPFAM" id="SSF53067">
    <property type="entry name" value="Actin-like ATPase domain"/>
    <property type="match status" value="2"/>
</dbReference>
<dbReference type="KEGG" id="phet:94292310"/>
<feature type="compositionally biased region" description="Polar residues" evidence="7">
    <location>
        <begin position="280"/>
        <end position="293"/>
    </location>
</feature>
<sequence>MDYNVSNAAVVLDCGSFHSRAGFGGEKGPRLDVPTLVGYPRHRSIAMAAGMNEQEVGEEALVKQGILDVHHPIRNGFINDWGDVEKLWSHLFFNELRVSPETHCFLLTQPVNTPAAQRERTLEMMMETFRAHSLYLGTSQVLSLYSYGLTTGLVLDSGNDVTRAVPIHEGYALVRHVTQSPVAGAALTRYLGGLLCEQGYALGTATEQDLLNRAKEDLCYVKSSTYAQWEATNDLSKPLPSSWAPTPLSHRVPAGPMGAHHSEGPPSSLHTAVLDTATTTSATKNNIGQSAGGNSRDIDSSGEPSQMGALRATEKFTLPDGQRIPLTAERYETGEVLFNYSLLAAMDTKNADRSLYEPRCKVRTDMGDLFRPSFEKGISWLPFAAVNNCEATLRPQLYANMVLAGGSTSFPGLKARLEAEMRQLYRESHPSEAVAPICVRDMPCRAYSAWLGGSMLAQTAVFQHLVVSRKEYEEEGVRVIHYKSL</sequence>
<keyword evidence="5" id="KW-0206">Cytoskeleton</keyword>
<accession>A0A836IZG5</accession>
<evidence type="ECO:0000256" key="1">
    <source>
        <dbReference type="ARBA" id="ARBA00004245"/>
    </source>
</evidence>
<feature type="region of interest" description="Disordered" evidence="7">
    <location>
        <begin position="236"/>
        <end position="266"/>
    </location>
</feature>
<comment type="subcellular location">
    <subcellularLocation>
        <location evidence="1">Cytoplasm</location>
        <location evidence="1">Cytoskeleton</location>
    </subcellularLocation>
</comment>
<dbReference type="PRINTS" id="PR00190">
    <property type="entry name" value="ACTIN"/>
</dbReference>
<dbReference type="Pfam" id="PF00022">
    <property type="entry name" value="Actin"/>
    <property type="match status" value="1"/>
</dbReference>
<dbReference type="GeneID" id="94292310"/>
<keyword evidence="4" id="KW-0067">ATP-binding</keyword>
<feature type="region of interest" description="Disordered" evidence="7">
    <location>
        <begin position="280"/>
        <end position="306"/>
    </location>
</feature>
<dbReference type="Gene3D" id="3.30.420.40">
    <property type="match status" value="3"/>
</dbReference>
<dbReference type="PANTHER" id="PTHR11937">
    <property type="entry name" value="ACTIN"/>
    <property type="match status" value="1"/>
</dbReference>
<proteinExistence type="inferred from homology"/>
<dbReference type="AlphaFoldDB" id="A0A836IZG5"/>
<dbReference type="GO" id="GO:0005856">
    <property type="term" value="C:cytoskeleton"/>
    <property type="evidence" value="ECO:0007669"/>
    <property type="project" value="UniProtKB-SubCell"/>
</dbReference>
<dbReference type="FunFam" id="3.30.420.40:FF:000366">
    <property type="entry name" value="Putative actin-like protein"/>
    <property type="match status" value="1"/>
</dbReference>
<keyword evidence="9" id="KW-1185">Reference proteome</keyword>
<dbReference type="OrthoDB" id="5132116at2759"/>
<keyword evidence="2" id="KW-0963">Cytoplasm</keyword>
<evidence type="ECO:0008006" key="10">
    <source>
        <dbReference type="Google" id="ProtNLM"/>
    </source>
</evidence>
<organism evidence="8 9">
    <name type="scientific">Porcisia hertigi</name>
    <dbReference type="NCBI Taxonomy" id="2761500"/>
    <lineage>
        <taxon>Eukaryota</taxon>
        <taxon>Discoba</taxon>
        <taxon>Euglenozoa</taxon>
        <taxon>Kinetoplastea</taxon>
        <taxon>Metakinetoplastina</taxon>
        <taxon>Trypanosomatida</taxon>
        <taxon>Trypanosomatidae</taxon>
        <taxon>Leishmaniinae</taxon>
        <taxon>Porcisia</taxon>
    </lineage>
</organism>
<dbReference type="Proteomes" id="UP000674318">
    <property type="component" value="Chromosome 13"/>
</dbReference>
<evidence type="ECO:0000256" key="2">
    <source>
        <dbReference type="ARBA" id="ARBA00022490"/>
    </source>
</evidence>
<dbReference type="GO" id="GO:0005524">
    <property type="term" value="F:ATP binding"/>
    <property type="evidence" value="ECO:0007669"/>
    <property type="project" value="UniProtKB-KW"/>
</dbReference>
<evidence type="ECO:0000256" key="7">
    <source>
        <dbReference type="SAM" id="MobiDB-lite"/>
    </source>
</evidence>
<evidence type="ECO:0000256" key="4">
    <source>
        <dbReference type="ARBA" id="ARBA00022840"/>
    </source>
</evidence>
<reference evidence="8 9" key="1">
    <citation type="submission" date="2021-02" db="EMBL/GenBank/DDBJ databases">
        <title>Porcisia hertigi Genome sequencing and assembly.</title>
        <authorList>
            <person name="Almutairi H."/>
            <person name="Gatherer D."/>
        </authorList>
    </citation>
    <scope>NUCLEOTIDE SEQUENCE [LARGE SCALE GENOMIC DNA]</scope>
    <source>
        <strain evidence="8 9">C119</strain>
    </source>
</reference>
<name>A0A836IZG5_9TRYP</name>
<dbReference type="InterPro" id="IPR043129">
    <property type="entry name" value="ATPase_NBD"/>
</dbReference>
<keyword evidence="3" id="KW-0547">Nucleotide-binding</keyword>
<evidence type="ECO:0000256" key="6">
    <source>
        <dbReference type="RuleBase" id="RU000487"/>
    </source>
</evidence>
<protein>
    <recommendedName>
        <fullName evidence="10">Actin-like protein</fullName>
    </recommendedName>
</protein>